<dbReference type="EMBL" id="MRCG01000008">
    <property type="protein sequence ID" value="OKH47826.1"/>
    <property type="molecule type" value="Genomic_DNA"/>
</dbReference>
<dbReference type="OrthoDB" id="451203at2"/>
<comment type="caution">
    <text evidence="1">The sequence shown here is derived from an EMBL/GenBank/DDBJ whole genome shotgun (WGS) entry which is preliminary data.</text>
</comment>
<protein>
    <recommendedName>
        <fullName evidence="3">DUF3352 domain-containing protein</fullName>
    </recommendedName>
</protein>
<organism evidence="1 2">
    <name type="scientific">Phormidium tenue NIES-30</name>
    <dbReference type="NCBI Taxonomy" id="549789"/>
    <lineage>
        <taxon>Bacteria</taxon>
        <taxon>Bacillati</taxon>
        <taxon>Cyanobacteriota</taxon>
        <taxon>Cyanophyceae</taxon>
        <taxon>Oscillatoriophycideae</taxon>
        <taxon>Oscillatoriales</taxon>
        <taxon>Oscillatoriaceae</taxon>
        <taxon>Phormidium</taxon>
    </lineage>
</organism>
<reference evidence="1 2" key="1">
    <citation type="submission" date="2016-11" db="EMBL/GenBank/DDBJ databases">
        <title>Draft Genome Sequences of Nine Cyanobacterial Strains from Diverse Habitats.</title>
        <authorList>
            <person name="Zhu T."/>
            <person name="Hou S."/>
            <person name="Lu X."/>
            <person name="Hess W.R."/>
        </authorList>
    </citation>
    <scope>NUCLEOTIDE SEQUENCE [LARGE SCALE GENOMIC DNA]</scope>
    <source>
        <strain evidence="1 2">NIES-30</strain>
    </source>
</reference>
<evidence type="ECO:0008006" key="3">
    <source>
        <dbReference type="Google" id="ProtNLM"/>
    </source>
</evidence>
<evidence type="ECO:0000313" key="1">
    <source>
        <dbReference type="EMBL" id="OKH47826.1"/>
    </source>
</evidence>
<dbReference type="InterPro" id="IPR021787">
    <property type="entry name" value="DUF3352"/>
</dbReference>
<name>A0A1U7J561_9CYAN</name>
<proteinExistence type="predicted"/>
<evidence type="ECO:0000313" key="2">
    <source>
        <dbReference type="Proteomes" id="UP000185557"/>
    </source>
</evidence>
<sequence length="573" mass="61213">MKFRSFIRPLAIVAGLVLVLGLGLLGRLTLNTPLYLIERGGQAQPLALQFVPKQSPVVASVLVRPDRLANLWEYLAAPRLRQETRRDQELIEQALLANTGLSYSRDIQPWLGEEVTAAMVTPDLDQDPTNGTAPGYLVALACNDSAAAQAALELYWQNRAIAGDALTFEEFSGNRLIYARRATPQSSREEIAQLATALVANRYVLAANHPDVLRQALTAAQSTDLNLQSDRRYKTALRELPSQRVALLALNLPAVSQWLNPESKPARAAVGLGELGAADDQVGWGLMSWQLSREGLVGHTALLAAQGHRLHPQRARSADWEGIVPYLPDSLAVAAVGTDLATLGQRLDPLLALISPGGDGSFPLAKLIDGALGQGAMDLLQTGVDRAYGVGVGTAETGSPDWLVVAPQSATLAAALDGMTAVAQERGLGVGSLDLRGTPAIAWTRLALPKTRGAQPLQVVAEVAGLHAQVDQYEALAASPATLDAVIHPAAVPRQRPAWWSQVAQVSGPSTGYVHIDWPQVQARLAAQLPRWRLWSTAAQPALKHLQQITLVSGDRSDAMQTGSILVQLSNQP</sequence>
<dbReference type="Proteomes" id="UP000185557">
    <property type="component" value="Unassembled WGS sequence"/>
</dbReference>
<dbReference type="AlphaFoldDB" id="A0A1U7J561"/>
<accession>A0A1U7J561</accession>
<gene>
    <name evidence="1" type="ORF">NIES30_12720</name>
</gene>
<keyword evidence="2" id="KW-1185">Reference proteome</keyword>
<dbReference type="Pfam" id="PF11832">
    <property type="entry name" value="DUF3352"/>
    <property type="match status" value="1"/>
</dbReference>
<dbReference type="RefSeq" id="WP_073608785.1">
    <property type="nucleotide sequence ID" value="NZ_MRCG01000008.1"/>
</dbReference>
<dbReference type="STRING" id="549789.NIES30_12720"/>